<protein>
    <submittedName>
        <fullName evidence="2">Malate dehydrogenase</fullName>
    </submittedName>
</protein>
<organism evidence="2 3">
    <name type="scientific">Giardia intestinalis</name>
    <name type="common">Giardia lamblia</name>
    <dbReference type="NCBI Taxonomy" id="5741"/>
    <lineage>
        <taxon>Eukaryota</taxon>
        <taxon>Metamonada</taxon>
        <taxon>Diplomonadida</taxon>
        <taxon>Hexamitidae</taxon>
        <taxon>Giardiinae</taxon>
        <taxon>Giardia</taxon>
    </lineage>
</organism>
<evidence type="ECO:0000313" key="2">
    <source>
        <dbReference type="EMBL" id="ESU43747.1"/>
    </source>
</evidence>
<dbReference type="AlphaFoldDB" id="V6TZG6"/>
<feature type="region of interest" description="Disordered" evidence="1">
    <location>
        <begin position="1"/>
        <end position="63"/>
    </location>
</feature>
<evidence type="ECO:0000256" key="1">
    <source>
        <dbReference type="SAM" id="MobiDB-lite"/>
    </source>
</evidence>
<accession>V6TZG6</accession>
<dbReference type="EMBL" id="AHHH01000039">
    <property type="protein sequence ID" value="ESU43747.1"/>
    <property type="molecule type" value="Genomic_DNA"/>
</dbReference>
<name>V6TZG6_GIAIN</name>
<dbReference type="Proteomes" id="UP000018040">
    <property type="component" value="Unassembled WGS sequence"/>
</dbReference>
<gene>
    <name evidence="2" type="ORF">GSB_154058</name>
</gene>
<proteinExistence type="predicted"/>
<reference evidence="2 3" key="2">
    <citation type="journal article" date="2013" name="Genome Biol. Evol.">
        <title>Genome sequencing of Giardia lamblia genotypes A2 and B isolates (DH and GS) and comparative analysis with the genomes of genotypes A1 and E (WB and Pig).</title>
        <authorList>
            <person name="Adam R.D."/>
            <person name="Dahlstrom E.W."/>
            <person name="Martens C.A."/>
            <person name="Bruno D.P."/>
            <person name="Barbian K.D."/>
            <person name="Ricklefs S.M."/>
            <person name="Hernandez M.M."/>
            <person name="Narla N.P."/>
            <person name="Patel R.B."/>
            <person name="Porcella S.F."/>
            <person name="Nash T.E."/>
        </authorList>
    </citation>
    <scope>NUCLEOTIDE SEQUENCE [LARGE SCALE GENOMIC DNA]</scope>
    <source>
        <strain evidence="2 3">GS</strain>
    </source>
</reference>
<sequence>MRCGAAASHVNGTPCHTGPGMDIDTRLADGQHALQRGVEGPTPKGSTARSTRTGSVGDGPREFGRCLPCTRRAGYAGEQGSAVSGLTNSPGCGHSSRRLLVYAAESTGIYTDEASEKGGHRNSAGF</sequence>
<reference evidence="3" key="1">
    <citation type="submission" date="2012-02" db="EMBL/GenBank/DDBJ databases">
        <title>Genome sequencing of Giardia lamblia Genotypes A2 and B isolates (DH and GS) and comparative analysis with the genomes of Genotypes A1 and E (WB and Pig).</title>
        <authorList>
            <person name="Adam R."/>
            <person name="Dahlstrom E."/>
            <person name="Martens C."/>
            <person name="Bruno D."/>
            <person name="Barbian K."/>
            <person name="Porcella S.F."/>
            <person name="Nash T."/>
        </authorList>
    </citation>
    <scope>NUCLEOTIDE SEQUENCE</scope>
    <source>
        <strain evidence="3">GS</strain>
    </source>
</reference>
<feature type="compositionally biased region" description="Polar residues" evidence="1">
    <location>
        <begin position="44"/>
        <end position="54"/>
    </location>
</feature>
<evidence type="ECO:0000313" key="3">
    <source>
        <dbReference type="Proteomes" id="UP000018040"/>
    </source>
</evidence>
<comment type="caution">
    <text evidence="2">The sequence shown here is derived from an EMBL/GenBank/DDBJ whole genome shotgun (WGS) entry which is preliminary data.</text>
</comment>